<sequence length="79" mass="8825">MTQVSSRSEKSALHVLKTEVKFHGYHCCKRQWWCLVITGGCCLVCVTCDGEQCQPPKSNIEGHIVIFNDGTFVILINAL</sequence>
<evidence type="ECO:0000313" key="2">
    <source>
        <dbReference type="Proteomes" id="UP000215914"/>
    </source>
</evidence>
<gene>
    <name evidence="1" type="ORF">HannXRQ_Chr04g0094631</name>
</gene>
<organism evidence="1 2">
    <name type="scientific">Helianthus annuus</name>
    <name type="common">Common sunflower</name>
    <dbReference type="NCBI Taxonomy" id="4232"/>
    <lineage>
        <taxon>Eukaryota</taxon>
        <taxon>Viridiplantae</taxon>
        <taxon>Streptophyta</taxon>
        <taxon>Embryophyta</taxon>
        <taxon>Tracheophyta</taxon>
        <taxon>Spermatophyta</taxon>
        <taxon>Magnoliopsida</taxon>
        <taxon>eudicotyledons</taxon>
        <taxon>Gunneridae</taxon>
        <taxon>Pentapetalae</taxon>
        <taxon>asterids</taxon>
        <taxon>campanulids</taxon>
        <taxon>Asterales</taxon>
        <taxon>Asteraceae</taxon>
        <taxon>Asteroideae</taxon>
        <taxon>Heliantheae alliance</taxon>
        <taxon>Heliantheae</taxon>
        <taxon>Helianthus</taxon>
    </lineage>
</organism>
<name>A0A251UVZ5_HELAN</name>
<dbReference type="AlphaFoldDB" id="A0A251UVZ5"/>
<reference evidence="2" key="1">
    <citation type="journal article" date="2017" name="Nature">
        <title>The sunflower genome provides insights into oil metabolism, flowering and Asterid evolution.</title>
        <authorList>
            <person name="Badouin H."/>
            <person name="Gouzy J."/>
            <person name="Grassa C.J."/>
            <person name="Murat F."/>
            <person name="Staton S.E."/>
            <person name="Cottret L."/>
            <person name="Lelandais-Briere C."/>
            <person name="Owens G.L."/>
            <person name="Carrere S."/>
            <person name="Mayjonade B."/>
            <person name="Legrand L."/>
            <person name="Gill N."/>
            <person name="Kane N.C."/>
            <person name="Bowers J.E."/>
            <person name="Hubner S."/>
            <person name="Bellec A."/>
            <person name="Berard A."/>
            <person name="Berges H."/>
            <person name="Blanchet N."/>
            <person name="Boniface M.C."/>
            <person name="Brunel D."/>
            <person name="Catrice O."/>
            <person name="Chaidir N."/>
            <person name="Claudel C."/>
            <person name="Donnadieu C."/>
            <person name="Faraut T."/>
            <person name="Fievet G."/>
            <person name="Helmstetter N."/>
            <person name="King M."/>
            <person name="Knapp S.J."/>
            <person name="Lai Z."/>
            <person name="Le Paslier M.C."/>
            <person name="Lippi Y."/>
            <person name="Lorenzon L."/>
            <person name="Mandel J.R."/>
            <person name="Marage G."/>
            <person name="Marchand G."/>
            <person name="Marquand E."/>
            <person name="Bret-Mestries E."/>
            <person name="Morien E."/>
            <person name="Nambeesan S."/>
            <person name="Nguyen T."/>
            <person name="Pegot-Espagnet P."/>
            <person name="Pouilly N."/>
            <person name="Raftis F."/>
            <person name="Sallet E."/>
            <person name="Schiex T."/>
            <person name="Thomas J."/>
            <person name="Vandecasteele C."/>
            <person name="Vares D."/>
            <person name="Vear F."/>
            <person name="Vautrin S."/>
            <person name="Crespi M."/>
            <person name="Mangin B."/>
            <person name="Burke J.M."/>
            <person name="Salse J."/>
            <person name="Munos S."/>
            <person name="Vincourt P."/>
            <person name="Rieseberg L.H."/>
            <person name="Langlade N.B."/>
        </authorList>
    </citation>
    <scope>NUCLEOTIDE SEQUENCE [LARGE SCALE GENOMIC DNA]</scope>
    <source>
        <strain evidence="2">cv. SF193</strain>
    </source>
</reference>
<evidence type="ECO:0000313" key="1">
    <source>
        <dbReference type="EMBL" id="OTG26942.1"/>
    </source>
</evidence>
<accession>A0A251UVZ5</accession>
<keyword evidence="2" id="KW-1185">Reference proteome</keyword>
<protein>
    <submittedName>
        <fullName evidence="1">Uncharacterized protein</fullName>
    </submittedName>
</protein>
<dbReference type="Proteomes" id="UP000215914">
    <property type="component" value="Chromosome 4"/>
</dbReference>
<proteinExistence type="predicted"/>
<dbReference type="EMBL" id="CM007893">
    <property type="protein sequence ID" value="OTG26942.1"/>
    <property type="molecule type" value="Genomic_DNA"/>
</dbReference>
<dbReference type="InParanoid" id="A0A251UVZ5"/>